<dbReference type="InterPro" id="IPR014284">
    <property type="entry name" value="RNA_pol_sigma-70_dom"/>
</dbReference>
<dbReference type="SUPFAM" id="SSF88659">
    <property type="entry name" value="Sigma3 and sigma4 domains of RNA polymerase sigma factors"/>
    <property type="match status" value="1"/>
</dbReference>
<dbReference type="EMBL" id="MZGX01000006">
    <property type="protein sequence ID" value="OPX44952.1"/>
    <property type="molecule type" value="Genomic_DNA"/>
</dbReference>
<dbReference type="Pfam" id="PF08281">
    <property type="entry name" value="Sigma70_r4_2"/>
    <property type="match status" value="1"/>
</dbReference>
<dbReference type="SUPFAM" id="SSF88946">
    <property type="entry name" value="Sigma2 domain of RNA polymerase sigma factors"/>
    <property type="match status" value="1"/>
</dbReference>
<dbReference type="GO" id="GO:0006352">
    <property type="term" value="P:DNA-templated transcription initiation"/>
    <property type="evidence" value="ECO:0007669"/>
    <property type="project" value="InterPro"/>
</dbReference>
<dbReference type="GO" id="GO:0003677">
    <property type="term" value="F:DNA binding"/>
    <property type="evidence" value="ECO:0007669"/>
    <property type="project" value="UniProtKB-KW"/>
</dbReference>
<comment type="caution">
    <text evidence="8">The sequence shown here is derived from an EMBL/GenBank/DDBJ whole genome shotgun (WGS) entry which is preliminary data.</text>
</comment>
<protein>
    <submittedName>
        <fullName evidence="8">RNA polymerase sigma factor SigM</fullName>
    </submittedName>
</protein>
<dbReference type="STRING" id="48256.CLHUN_11840"/>
<dbReference type="PANTHER" id="PTHR43133">
    <property type="entry name" value="RNA POLYMERASE ECF-TYPE SIGMA FACTO"/>
    <property type="match status" value="1"/>
</dbReference>
<dbReference type="InterPro" id="IPR013249">
    <property type="entry name" value="RNA_pol_sigma70_r4_t2"/>
</dbReference>
<evidence type="ECO:0000256" key="4">
    <source>
        <dbReference type="ARBA" id="ARBA00023125"/>
    </source>
</evidence>
<dbReference type="Proteomes" id="UP000191554">
    <property type="component" value="Unassembled WGS sequence"/>
</dbReference>
<dbReference type="InterPro" id="IPR013324">
    <property type="entry name" value="RNA_pol_sigma_r3/r4-like"/>
</dbReference>
<dbReference type="InterPro" id="IPR013325">
    <property type="entry name" value="RNA_pol_sigma_r2"/>
</dbReference>
<keyword evidence="4" id="KW-0238">DNA-binding</keyword>
<evidence type="ECO:0000259" key="6">
    <source>
        <dbReference type="Pfam" id="PF04542"/>
    </source>
</evidence>
<evidence type="ECO:0000313" key="8">
    <source>
        <dbReference type="EMBL" id="OPX44952.1"/>
    </source>
</evidence>
<keyword evidence="3" id="KW-0731">Sigma factor</keyword>
<evidence type="ECO:0000313" key="9">
    <source>
        <dbReference type="Proteomes" id="UP000191554"/>
    </source>
</evidence>
<evidence type="ECO:0000256" key="5">
    <source>
        <dbReference type="ARBA" id="ARBA00023163"/>
    </source>
</evidence>
<keyword evidence="9" id="KW-1185">Reference proteome</keyword>
<dbReference type="Gene3D" id="1.10.1740.10">
    <property type="match status" value="1"/>
</dbReference>
<dbReference type="InterPro" id="IPR039425">
    <property type="entry name" value="RNA_pol_sigma-70-like"/>
</dbReference>
<dbReference type="PANTHER" id="PTHR43133:SF8">
    <property type="entry name" value="RNA POLYMERASE SIGMA FACTOR HI_1459-RELATED"/>
    <property type="match status" value="1"/>
</dbReference>
<dbReference type="Pfam" id="PF04542">
    <property type="entry name" value="Sigma70_r2"/>
    <property type="match status" value="1"/>
</dbReference>
<dbReference type="AlphaFoldDB" id="A0A1V4SM36"/>
<dbReference type="InterPro" id="IPR007627">
    <property type="entry name" value="RNA_pol_sigma70_r2"/>
</dbReference>
<evidence type="ECO:0000259" key="7">
    <source>
        <dbReference type="Pfam" id="PF08281"/>
    </source>
</evidence>
<keyword evidence="2" id="KW-0805">Transcription regulation</keyword>
<feature type="domain" description="RNA polymerase sigma-70 region 2" evidence="6">
    <location>
        <begin position="9"/>
        <end position="74"/>
    </location>
</feature>
<name>A0A1V4SM36_RUMHU</name>
<dbReference type="InterPro" id="IPR036388">
    <property type="entry name" value="WH-like_DNA-bd_sf"/>
</dbReference>
<dbReference type="RefSeq" id="WP_165755675.1">
    <property type="nucleotide sequence ID" value="NZ_MZGX01000006.1"/>
</dbReference>
<proteinExistence type="inferred from homology"/>
<accession>A0A1V4SM36</accession>
<dbReference type="NCBIfam" id="TIGR02937">
    <property type="entry name" value="sigma70-ECF"/>
    <property type="match status" value="1"/>
</dbReference>
<comment type="similarity">
    <text evidence="1">Belongs to the sigma-70 factor family. ECF subfamily.</text>
</comment>
<evidence type="ECO:0000256" key="1">
    <source>
        <dbReference type="ARBA" id="ARBA00010641"/>
    </source>
</evidence>
<dbReference type="Gene3D" id="1.10.10.10">
    <property type="entry name" value="Winged helix-like DNA-binding domain superfamily/Winged helix DNA-binding domain"/>
    <property type="match status" value="1"/>
</dbReference>
<dbReference type="CDD" id="cd06171">
    <property type="entry name" value="Sigma70_r4"/>
    <property type="match status" value="1"/>
</dbReference>
<gene>
    <name evidence="8" type="primary">sigM</name>
    <name evidence="8" type="ORF">CLHUN_11840</name>
</gene>
<reference evidence="8 9" key="1">
    <citation type="submission" date="2017-03" db="EMBL/GenBank/DDBJ databases">
        <title>Genome sequence of Clostridium hungatei DSM 14427.</title>
        <authorList>
            <person name="Poehlein A."/>
            <person name="Daniel R."/>
        </authorList>
    </citation>
    <scope>NUCLEOTIDE SEQUENCE [LARGE SCALE GENOMIC DNA]</scope>
    <source>
        <strain evidence="8 9">DSM 14427</strain>
    </source>
</reference>
<dbReference type="GO" id="GO:0016987">
    <property type="term" value="F:sigma factor activity"/>
    <property type="evidence" value="ECO:0007669"/>
    <property type="project" value="UniProtKB-KW"/>
</dbReference>
<evidence type="ECO:0000256" key="3">
    <source>
        <dbReference type="ARBA" id="ARBA00023082"/>
    </source>
</evidence>
<feature type="domain" description="RNA polymerase sigma factor 70 region 4 type 2" evidence="7">
    <location>
        <begin position="105"/>
        <end position="154"/>
    </location>
</feature>
<sequence>MEADIFAMLYRDYYKIIYRYLYSLTFNRQKAEDLTQDVFVKAMCLMDFPDARIKSWLLTVAHNLHVDYIRKNSRVKLTEDEILSPQASRDIQDEVEDRARLSKVISKLRLLPENQRQAVVLCLINELSYQEAAVIMGVSVSAVTNLIYRARKTLREKGRL</sequence>
<keyword evidence="5" id="KW-0804">Transcription</keyword>
<evidence type="ECO:0000256" key="2">
    <source>
        <dbReference type="ARBA" id="ARBA00023015"/>
    </source>
</evidence>
<organism evidence="8 9">
    <name type="scientific">Ruminiclostridium hungatei</name>
    <name type="common">Clostridium hungatei</name>
    <dbReference type="NCBI Taxonomy" id="48256"/>
    <lineage>
        <taxon>Bacteria</taxon>
        <taxon>Bacillati</taxon>
        <taxon>Bacillota</taxon>
        <taxon>Clostridia</taxon>
        <taxon>Eubacteriales</taxon>
        <taxon>Oscillospiraceae</taxon>
        <taxon>Ruminiclostridium</taxon>
    </lineage>
</organism>